<dbReference type="EMBL" id="AMRV01000009">
    <property type="protein sequence ID" value="EMD82144.1"/>
    <property type="molecule type" value="Genomic_DNA"/>
</dbReference>
<evidence type="ECO:0000313" key="2">
    <source>
        <dbReference type="EMBL" id="EMD82144.1"/>
    </source>
</evidence>
<accession>M2T6J8</accession>
<comment type="caution">
    <text evidence="2">The sequence shown here is derived from an EMBL/GenBank/DDBJ whole genome shotgun (WGS) entry which is preliminary data.</text>
</comment>
<dbReference type="Proteomes" id="UP000011717">
    <property type="component" value="Unassembled WGS sequence"/>
</dbReference>
<evidence type="ECO:0000313" key="3">
    <source>
        <dbReference type="Proteomes" id="UP000011717"/>
    </source>
</evidence>
<dbReference type="RefSeq" id="WP_008603273.1">
    <property type="nucleotide sequence ID" value="NZ_AMRV01000009.1"/>
</dbReference>
<name>M2T6J8_9SPHN</name>
<protein>
    <submittedName>
        <fullName evidence="2">Uncharacterized protein</fullName>
    </submittedName>
</protein>
<gene>
    <name evidence="2" type="ORF">C725_2430</name>
</gene>
<reference evidence="2 3" key="1">
    <citation type="journal article" date="2013" name="Genome Announc.">
        <title>Draft Genome Sequence of Strain JLT2015T, Belonging to the Family Sphingomonadaceae of the Alphaproteobacteria.</title>
        <authorList>
            <person name="Tang K."/>
            <person name="Liu K."/>
            <person name="Li S."/>
            <person name="Jiao N."/>
        </authorList>
    </citation>
    <scope>NUCLEOTIDE SEQUENCE [LARGE SCALE GENOMIC DNA]</scope>
    <source>
        <strain evidence="2 3">JLT2015</strain>
    </source>
</reference>
<dbReference type="AlphaFoldDB" id="M2T6J8"/>
<proteinExistence type="predicted"/>
<feature type="compositionally biased region" description="Basic and acidic residues" evidence="1">
    <location>
        <begin position="59"/>
        <end position="68"/>
    </location>
</feature>
<sequence length="112" mass="11823">MNRVRFGLTGLALVFLMVLTAAALFAPSPRVDTLGEDGKDRAEGADPLATLGVAPGSNEPERPPRAKADPPVVPAPQPIPVPMPDFQAEDPLDAIPVPPEQEKKPKGKLTEI</sequence>
<keyword evidence="3" id="KW-1185">Reference proteome</keyword>
<evidence type="ECO:0000256" key="1">
    <source>
        <dbReference type="SAM" id="MobiDB-lite"/>
    </source>
</evidence>
<feature type="compositionally biased region" description="Basic and acidic residues" evidence="1">
    <location>
        <begin position="100"/>
        <end position="112"/>
    </location>
</feature>
<feature type="compositionally biased region" description="Pro residues" evidence="1">
    <location>
        <begin position="71"/>
        <end position="83"/>
    </location>
</feature>
<organism evidence="2 3">
    <name type="scientific">Pacificimonas flava</name>
    <dbReference type="NCBI Taxonomy" id="1234595"/>
    <lineage>
        <taxon>Bacteria</taxon>
        <taxon>Pseudomonadati</taxon>
        <taxon>Pseudomonadota</taxon>
        <taxon>Alphaproteobacteria</taxon>
        <taxon>Sphingomonadales</taxon>
        <taxon>Sphingosinicellaceae</taxon>
        <taxon>Pacificimonas</taxon>
    </lineage>
</organism>
<feature type="region of interest" description="Disordered" evidence="1">
    <location>
        <begin position="27"/>
        <end position="112"/>
    </location>
</feature>